<keyword evidence="2" id="KW-1185">Reference proteome</keyword>
<evidence type="ECO:0000313" key="2">
    <source>
        <dbReference type="Proteomes" id="UP000683925"/>
    </source>
</evidence>
<dbReference type="EMBL" id="CAJJDP010000043">
    <property type="protein sequence ID" value="CAD8163423.1"/>
    <property type="molecule type" value="Genomic_DNA"/>
</dbReference>
<sequence length="427" mass="49817">MSNQNQVSQSSLQMQLTEIFAYLKSQKDDSQGKSQPGQQVINNLEFSVTALTFNTDPTKSSQLVVAGENKIQFYDVAFNQGSQLNSQNATKTYTYESLKDDTITAIHFPNTKKEKKNEKYPFFFGTKQGKFLCGMSLNQEQNENQVPHVELHQGQISCILQVQWQEELVLLTGGYDGLIKQFKVNFREGNENTFEINYFPFQNDGVLKHGSQEGVFWLSLSEIKENDQKQKQRLIASGYENNFYIWERNTNDFQWHFILKYKRNAFGSRVAYYGSDCIVWQLFQQNYVNILINLDTSVLNNKDVALNFKPENIRKVQLNEKQNDNSIERYDNDKFPLLYHKDKQIMVIKCGNRIYFLKCKSQLPSREGSQNIAQLFQAQRELSFNYYEQYIECSLDCTLGAISPKGDILVVYDSCKKELKYYRLFFL</sequence>
<reference evidence="1" key="1">
    <citation type="submission" date="2021-01" db="EMBL/GenBank/DDBJ databases">
        <authorList>
            <consortium name="Genoscope - CEA"/>
            <person name="William W."/>
        </authorList>
    </citation>
    <scope>NUCLEOTIDE SEQUENCE</scope>
</reference>
<dbReference type="OMA" id="FYIWERN"/>
<dbReference type="AlphaFoldDB" id="A0A8S1UH32"/>
<name>A0A8S1UH32_PAROT</name>
<dbReference type="OrthoDB" id="313119at2759"/>
<gene>
    <name evidence="1" type="ORF">POCTA_138.1.T0430155</name>
</gene>
<proteinExistence type="predicted"/>
<comment type="caution">
    <text evidence="1">The sequence shown here is derived from an EMBL/GenBank/DDBJ whole genome shotgun (WGS) entry which is preliminary data.</text>
</comment>
<evidence type="ECO:0000313" key="1">
    <source>
        <dbReference type="EMBL" id="CAD8163423.1"/>
    </source>
</evidence>
<dbReference type="Proteomes" id="UP000683925">
    <property type="component" value="Unassembled WGS sequence"/>
</dbReference>
<protein>
    <recommendedName>
        <fullName evidence="3">WD40-repeat-containing domain</fullName>
    </recommendedName>
</protein>
<evidence type="ECO:0008006" key="3">
    <source>
        <dbReference type="Google" id="ProtNLM"/>
    </source>
</evidence>
<accession>A0A8S1UH32</accession>
<organism evidence="1 2">
    <name type="scientific">Paramecium octaurelia</name>
    <dbReference type="NCBI Taxonomy" id="43137"/>
    <lineage>
        <taxon>Eukaryota</taxon>
        <taxon>Sar</taxon>
        <taxon>Alveolata</taxon>
        <taxon>Ciliophora</taxon>
        <taxon>Intramacronucleata</taxon>
        <taxon>Oligohymenophorea</taxon>
        <taxon>Peniculida</taxon>
        <taxon>Parameciidae</taxon>
        <taxon>Paramecium</taxon>
    </lineage>
</organism>